<dbReference type="Gene3D" id="2.40.420.20">
    <property type="match status" value="1"/>
</dbReference>
<dbReference type="Gene3D" id="2.40.30.170">
    <property type="match status" value="1"/>
</dbReference>
<dbReference type="Gene3D" id="1.10.287.470">
    <property type="entry name" value="Helix hairpin bin"/>
    <property type="match status" value="1"/>
</dbReference>
<evidence type="ECO:0000256" key="2">
    <source>
        <dbReference type="ARBA" id="ARBA00023054"/>
    </source>
</evidence>
<evidence type="ECO:0000256" key="1">
    <source>
        <dbReference type="ARBA" id="ARBA00004196"/>
    </source>
</evidence>
<dbReference type="EMBL" id="JABWRZ020000001">
    <property type="protein sequence ID" value="MBV4489963.1"/>
    <property type="molecule type" value="Genomic_DNA"/>
</dbReference>
<dbReference type="PANTHER" id="PTHR32347:SF23">
    <property type="entry name" value="BLL5650 PROTEIN"/>
    <property type="match status" value="1"/>
</dbReference>
<protein>
    <submittedName>
        <fullName evidence="3">HlyD family efflux transporter periplasmic adaptor subunit</fullName>
    </submittedName>
</protein>
<dbReference type="Gene3D" id="2.40.50.100">
    <property type="match status" value="1"/>
</dbReference>
<comment type="caution">
    <text evidence="3">The sequence shown here is derived from an EMBL/GenBank/DDBJ whole genome shotgun (WGS) entry which is preliminary data.</text>
</comment>
<dbReference type="SUPFAM" id="SSF111369">
    <property type="entry name" value="HlyD-like secretion proteins"/>
    <property type="match status" value="1"/>
</dbReference>
<dbReference type="RefSeq" id="WP_186675175.1">
    <property type="nucleotide sequence ID" value="NZ_JABWRZ020000001.1"/>
</dbReference>
<dbReference type="Proteomes" id="UP000609530">
    <property type="component" value="Unassembled WGS sequence"/>
</dbReference>
<proteinExistence type="predicted"/>
<evidence type="ECO:0000313" key="3">
    <source>
        <dbReference type="EMBL" id="MBV4489963.1"/>
    </source>
</evidence>
<comment type="subcellular location">
    <subcellularLocation>
        <location evidence="1">Cell envelope</location>
    </subcellularLocation>
</comment>
<keyword evidence="2" id="KW-0175">Coiled coil</keyword>
<dbReference type="InterPro" id="IPR050465">
    <property type="entry name" value="UPF0194_transport"/>
</dbReference>
<keyword evidence="4" id="KW-1185">Reference proteome</keyword>
<accession>A0ABS6Q7N1</accession>
<gene>
    <name evidence="3" type="ORF">HU760_005050</name>
</gene>
<reference evidence="3 4" key="1">
    <citation type="journal article" date="2020" name="Microorganisms">
        <title>Reliable Identification of Environmental Pseudomonas Isolates Using the rpoD Gene.</title>
        <authorList>
            <consortium name="The Broad Institute Genome Sequencing Platform"/>
            <person name="Girard L."/>
            <person name="Lood C."/>
            <person name="Rokni-Zadeh H."/>
            <person name="van Noort V."/>
            <person name="Lavigne R."/>
            <person name="De Mot R."/>
        </authorList>
    </citation>
    <scope>NUCLEOTIDE SEQUENCE [LARGE SCALE GENOMIC DNA]</scope>
    <source>
        <strain evidence="3 4">RD9SR1</strain>
    </source>
</reference>
<dbReference type="PANTHER" id="PTHR32347">
    <property type="entry name" value="EFFLUX SYSTEM COMPONENT YKNX-RELATED"/>
    <property type="match status" value="1"/>
</dbReference>
<name>A0ABS6Q7N1_9PSED</name>
<evidence type="ECO:0000313" key="4">
    <source>
        <dbReference type="Proteomes" id="UP000609530"/>
    </source>
</evidence>
<sequence length="404" mass="44074">MTRRWWWVLAGSTGMLVVLLWQAWPDSSARDAQRWVQVEPQPLEVHLGLVGRLQAGRQVTLSAPFDGVLTSLLVREGQQVAAGQSLMHLDTTQLDIQLRQAEAERLKAKALVSQLRGWQAGPEVARSLRTLAGARATLAAGQAALDETRRLLDRGIVARMEVESLEQLQQAQRQAVLDAQQDLQLTQARGQGDALKIAEMELANAEAHWRALRARRDLRVVKAPFAGLLARAAGSAATPGPLQEGLALAQGMPLLTLSGLEHLQVAAKVAESDLGDLREGMEVQAFIAGHLLAGRLAQVGQQARDDTEQTAWYDVRVDLQLPEGATQQRLRLGMSARLAVLIHREDAAMVVPAEALQQDEAGRQYVVYRQSAQQTPRRVVVRSARAVVQGLQVDGLEAGFVLLP</sequence>
<organism evidence="3 4">
    <name type="scientific">Pseudomonas oryzicola</name>
    <dbReference type="NCBI Taxonomy" id="485876"/>
    <lineage>
        <taxon>Bacteria</taxon>
        <taxon>Pseudomonadati</taxon>
        <taxon>Pseudomonadota</taxon>
        <taxon>Gammaproteobacteria</taxon>
        <taxon>Pseudomonadales</taxon>
        <taxon>Pseudomonadaceae</taxon>
        <taxon>Pseudomonas</taxon>
    </lineage>
</organism>